<feature type="transmembrane region" description="Helical" evidence="2">
    <location>
        <begin position="101"/>
        <end position="119"/>
    </location>
</feature>
<keyword evidence="2" id="KW-0472">Membrane</keyword>
<feature type="transmembrane region" description="Helical" evidence="2">
    <location>
        <begin position="291"/>
        <end position="308"/>
    </location>
</feature>
<gene>
    <name evidence="3" type="ORF">C7C45_31480</name>
</gene>
<accession>A0A318NBB8</accession>
<feature type="transmembrane region" description="Helical" evidence="2">
    <location>
        <begin position="481"/>
        <end position="505"/>
    </location>
</feature>
<comment type="caution">
    <text evidence="3">The sequence shown here is derived from an EMBL/GenBank/DDBJ whole genome shotgun (WGS) entry which is preliminary data.</text>
</comment>
<evidence type="ECO:0000256" key="2">
    <source>
        <dbReference type="SAM" id="Phobius"/>
    </source>
</evidence>
<keyword evidence="4" id="KW-1185">Reference proteome</keyword>
<feature type="compositionally biased region" description="Polar residues" evidence="1">
    <location>
        <begin position="11"/>
        <end position="20"/>
    </location>
</feature>
<feature type="transmembrane region" description="Helical" evidence="2">
    <location>
        <begin position="525"/>
        <end position="544"/>
    </location>
</feature>
<dbReference type="AlphaFoldDB" id="A0A318NBB8"/>
<feature type="transmembrane region" description="Helical" evidence="2">
    <location>
        <begin position="256"/>
        <end position="276"/>
    </location>
</feature>
<name>A0A318NBB8_9ACTN</name>
<evidence type="ECO:0000256" key="1">
    <source>
        <dbReference type="SAM" id="MobiDB-lite"/>
    </source>
</evidence>
<protein>
    <submittedName>
        <fullName evidence="3">ABC transporter permease</fullName>
    </submittedName>
</protein>
<feature type="transmembrane region" description="Helical" evidence="2">
    <location>
        <begin position="38"/>
        <end position="57"/>
    </location>
</feature>
<proteinExistence type="predicted"/>
<feature type="transmembrane region" description="Helical" evidence="2">
    <location>
        <begin position="315"/>
        <end position="333"/>
    </location>
</feature>
<dbReference type="Proteomes" id="UP000248333">
    <property type="component" value="Unassembled WGS sequence"/>
</dbReference>
<reference evidence="3 4" key="1">
    <citation type="submission" date="2018-03" db="EMBL/GenBank/DDBJ databases">
        <title>Bioinformatic expansion and discovery of thiopeptide antibiotics.</title>
        <authorList>
            <person name="Schwalen C.J."/>
            <person name="Hudson G.A."/>
            <person name="Mitchell D.A."/>
        </authorList>
    </citation>
    <scope>NUCLEOTIDE SEQUENCE [LARGE SCALE GENOMIC DNA]</scope>
    <source>
        <strain evidence="3 4">NRRL 8041</strain>
    </source>
</reference>
<feature type="transmembrane region" description="Helical" evidence="2">
    <location>
        <begin position="413"/>
        <end position="437"/>
    </location>
</feature>
<evidence type="ECO:0000313" key="4">
    <source>
        <dbReference type="Proteomes" id="UP000248333"/>
    </source>
</evidence>
<feature type="transmembrane region" description="Helical" evidence="2">
    <location>
        <begin position="176"/>
        <end position="197"/>
    </location>
</feature>
<feature type="transmembrane region" description="Helical" evidence="2">
    <location>
        <begin position="140"/>
        <end position="170"/>
    </location>
</feature>
<feature type="region of interest" description="Disordered" evidence="1">
    <location>
        <begin position="1"/>
        <end position="20"/>
    </location>
</feature>
<keyword evidence="2" id="KW-0812">Transmembrane</keyword>
<organism evidence="3 4">
    <name type="scientific">Micromonospora arborensis</name>
    <dbReference type="NCBI Taxonomy" id="2116518"/>
    <lineage>
        <taxon>Bacteria</taxon>
        <taxon>Bacillati</taxon>
        <taxon>Actinomycetota</taxon>
        <taxon>Actinomycetes</taxon>
        <taxon>Micromonosporales</taxon>
        <taxon>Micromonosporaceae</taxon>
        <taxon>Micromonospora</taxon>
    </lineage>
</organism>
<feature type="transmembrane region" description="Helical" evidence="2">
    <location>
        <begin position="362"/>
        <end position="384"/>
    </location>
</feature>
<dbReference type="EMBL" id="PYBV01000060">
    <property type="protein sequence ID" value="PYC63812.1"/>
    <property type="molecule type" value="Genomic_DNA"/>
</dbReference>
<feature type="transmembrane region" description="Helical" evidence="2">
    <location>
        <begin position="449"/>
        <end position="474"/>
    </location>
</feature>
<keyword evidence="2" id="KW-1133">Transmembrane helix</keyword>
<dbReference type="OrthoDB" id="2014935at2"/>
<evidence type="ECO:0000313" key="3">
    <source>
        <dbReference type="EMBL" id="PYC63812.1"/>
    </source>
</evidence>
<sequence length="552" mass="55827">MRTEPGHRAPQSRTKGSTASAFTGTGHLLRLILRRDRVLLPIWILLLAVLPASYASTYAGLYPTADERAAYLAGTASNPSIVALLGPVYGDSVGALTVQRAGLLALIVGLIGLLTVVRHTRTEEEAGRRELLGATVLGRYAGLTAALLVTYAANVLLGLLTAGGLVAAGLPGAGSVLFGAGVALTGVVFATVGGLAAQLTESASGARGIGVGALGLAFVLRLGGDAGGSGGSAEWLSWLSPLGWAARGRAYADERWWVLLLPVLFSAVVALVAYPVSVRRDLGAGVFPSRLGPATAGAGLAGPFGLAWRLHRGQLLGWTVGFGLLGLVLGGAADAAGDAVQGNQQLAEIMSRLGGSSALAEAYLGGTLSLTALAAAGYGIQAALRARAEETAGRVEPLLATAVSRARWLAAHLVFALLGPAVVLAVAGLATGLAYGLSVSDVGGELPRLLGAGLAQVPAVWVLAGLAALLVGWLPRFSGGAWAVLAGCLLLGQLGAVLELDQWALDLSPFTHTPQVLGQDWSATPLAALTAAAAALLTLALLTFQKRDIPTP</sequence>